<name>A0A183IZ04_9BILA</name>
<proteinExistence type="predicted"/>
<reference evidence="3" key="1">
    <citation type="submission" date="2016-06" db="UniProtKB">
        <authorList>
            <consortium name="WormBaseParasite"/>
        </authorList>
    </citation>
    <scope>IDENTIFICATION</scope>
</reference>
<evidence type="ECO:0000313" key="3">
    <source>
        <dbReference type="WBParaSite" id="SBAD_0000917201-mRNA-1"/>
    </source>
</evidence>
<dbReference type="WBParaSite" id="SBAD_0000917201-mRNA-1">
    <property type="protein sequence ID" value="SBAD_0000917201-mRNA-1"/>
    <property type="gene ID" value="SBAD_0000917201"/>
</dbReference>
<keyword evidence="2" id="KW-1185">Reference proteome</keyword>
<dbReference type="EMBL" id="UZAM01012036">
    <property type="protein sequence ID" value="VDP19694.1"/>
    <property type="molecule type" value="Genomic_DNA"/>
</dbReference>
<organism evidence="3">
    <name type="scientific">Soboliphyme baturini</name>
    <dbReference type="NCBI Taxonomy" id="241478"/>
    <lineage>
        <taxon>Eukaryota</taxon>
        <taxon>Metazoa</taxon>
        <taxon>Ecdysozoa</taxon>
        <taxon>Nematoda</taxon>
        <taxon>Enoplea</taxon>
        <taxon>Dorylaimia</taxon>
        <taxon>Dioctophymatida</taxon>
        <taxon>Dioctophymatoidea</taxon>
        <taxon>Soboliphymatidae</taxon>
        <taxon>Soboliphyme</taxon>
    </lineage>
</organism>
<dbReference type="AlphaFoldDB" id="A0A183IZ04"/>
<reference evidence="1 2" key="2">
    <citation type="submission" date="2018-11" db="EMBL/GenBank/DDBJ databases">
        <authorList>
            <consortium name="Pathogen Informatics"/>
        </authorList>
    </citation>
    <scope>NUCLEOTIDE SEQUENCE [LARGE SCALE GENOMIC DNA]</scope>
</reference>
<dbReference type="Proteomes" id="UP000270296">
    <property type="component" value="Unassembled WGS sequence"/>
</dbReference>
<evidence type="ECO:0000313" key="2">
    <source>
        <dbReference type="Proteomes" id="UP000270296"/>
    </source>
</evidence>
<dbReference type="Gene3D" id="1.20.5.340">
    <property type="match status" value="1"/>
</dbReference>
<accession>A0A183IZ04</accession>
<gene>
    <name evidence="1" type="ORF">SBAD_LOCUS8852</name>
</gene>
<protein>
    <submittedName>
        <fullName evidence="1 3">Uncharacterized protein</fullName>
    </submittedName>
</protein>
<sequence>MPFVLRSVPPLRITGRLPESSSGSSGRASRDHAHVLYRCQTALVSLMLQLDVLSRHAESVMMAVNDELYVSTRRADALCIRVQQLQTSMCQMMTRSSCSSVVKRRKCMICCRLRVMTAIHRRLYAGVTGDLTGDLSRAIRAVKHFSSANVRDADACLGDGDLFLPSTRPAEVQVLHDSVGDYDRAAAVSQFLSVSTSSCCTHTGTIASQPQNGLLADISNGVISCFDCQVCSESHSILIL</sequence>
<evidence type="ECO:0000313" key="1">
    <source>
        <dbReference type="EMBL" id="VDP19694.1"/>
    </source>
</evidence>